<dbReference type="InterPro" id="IPR009562">
    <property type="entry name" value="DUF1178"/>
</dbReference>
<dbReference type="PIRSF" id="PIRSF032131">
    <property type="entry name" value="UCP032131"/>
    <property type="match status" value="1"/>
</dbReference>
<organism evidence="2 3">
    <name type="scientific">Candidatus Paenalcaligenes intestinipullorum</name>
    <dbReference type="NCBI Taxonomy" id="2838718"/>
    <lineage>
        <taxon>Bacteria</taxon>
        <taxon>Pseudomonadati</taxon>
        <taxon>Pseudomonadota</taxon>
        <taxon>Betaproteobacteria</taxon>
        <taxon>Burkholderiales</taxon>
        <taxon>Alcaligenaceae</taxon>
        <taxon>Paenalcaligenes</taxon>
    </lineage>
</organism>
<dbReference type="AlphaFoldDB" id="A0A9D2RGJ0"/>
<sequence length="173" mass="19291">MALKVFDLQCQHGHVFEGWFQSQDNYQQQLDSGQLTCPVCGSDQLTKRLSAPRLNLKHGVGEGSSSHTKAENERTSTPTQTQQSSTGTNEAFMPTSESLVKMQAELLQKMRTLVAAADNVGEQFAHEARRMHEGEIAERAIRGSASREEIEELLEDGINIMPVPDFMTDERLQ</sequence>
<evidence type="ECO:0000313" key="3">
    <source>
        <dbReference type="Proteomes" id="UP000823889"/>
    </source>
</evidence>
<dbReference type="EMBL" id="DWUQ01000152">
    <property type="protein sequence ID" value="HJD44814.1"/>
    <property type="molecule type" value="Genomic_DNA"/>
</dbReference>
<reference evidence="2" key="1">
    <citation type="journal article" date="2021" name="PeerJ">
        <title>Extensive microbial diversity within the chicken gut microbiome revealed by metagenomics and culture.</title>
        <authorList>
            <person name="Gilroy R."/>
            <person name="Ravi A."/>
            <person name="Getino M."/>
            <person name="Pursley I."/>
            <person name="Horton D.L."/>
            <person name="Alikhan N.F."/>
            <person name="Baker D."/>
            <person name="Gharbi K."/>
            <person name="Hall N."/>
            <person name="Watson M."/>
            <person name="Adriaenssens E.M."/>
            <person name="Foster-Nyarko E."/>
            <person name="Jarju S."/>
            <person name="Secka A."/>
            <person name="Antonio M."/>
            <person name="Oren A."/>
            <person name="Chaudhuri R.R."/>
            <person name="La Ragione R."/>
            <person name="Hildebrand F."/>
            <person name="Pallen M.J."/>
        </authorList>
    </citation>
    <scope>NUCLEOTIDE SEQUENCE</scope>
    <source>
        <strain evidence="2">9264</strain>
    </source>
</reference>
<proteinExistence type="predicted"/>
<feature type="region of interest" description="Disordered" evidence="1">
    <location>
        <begin position="52"/>
        <end position="92"/>
    </location>
</feature>
<evidence type="ECO:0000313" key="2">
    <source>
        <dbReference type="EMBL" id="HJD44814.1"/>
    </source>
</evidence>
<dbReference type="Pfam" id="PF06676">
    <property type="entry name" value="DUF1178"/>
    <property type="match status" value="1"/>
</dbReference>
<dbReference type="Proteomes" id="UP000823889">
    <property type="component" value="Unassembled WGS sequence"/>
</dbReference>
<evidence type="ECO:0000256" key="1">
    <source>
        <dbReference type="SAM" id="MobiDB-lite"/>
    </source>
</evidence>
<comment type="caution">
    <text evidence="2">The sequence shown here is derived from an EMBL/GenBank/DDBJ whole genome shotgun (WGS) entry which is preliminary data.</text>
</comment>
<name>A0A9D2RGJ0_9BURK</name>
<reference evidence="2" key="2">
    <citation type="submission" date="2021-04" db="EMBL/GenBank/DDBJ databases">
        <authorList>
            <person name="Gilroy R."/>
        </authorList>
    </citation>
    <scope>NUCLEOTIDE SEQUENCE</scope>
    <source>
        <strain evidence="2">9264</strain>
    </source>
</reference>
<protein>
    <submittedName>
        <fullName evidence="2">DUF1178 family protein</fullName>
    </submittedName>
</protein>
<feature type="compositionally biased region" description="Low complexity" evidence="1">
    <location>
        <begin position="75"/>
        <end position="88"/>
    </location>
</feature>
<accession>A0A9D2RGJ0</accession>
<gene>
    <name evidence="2" type="ORF">H9906_07285</name>
</gene>